<keyword evidence="1" id="KW-1133">Transmembrane helix</keyword>
<organism evidence="3 4">
    <name type="scientific">Desulfosarcina widdelii</name>
    <dbReference type="NCBI Taxonomy" id="947919"/>
    <lineage>
        <taxon>Bacteria</taxon>
        <taxon>Pseudomonadati</taxon>
        <taxon>Thermodesulfobacteriota</taxon>
        <taxon>Desulfobacteria</taxon>
        <taxon>Desulfobacterales</taxon>
        <taxon>Desulfosarcinaceae</taxon>
        <taxon>Desulfosarcina</taxon>
    </lineage>
</organism>
<dbReference type="PANTHER" id="PTHR30383">
    <property type="entry name" value="THIOESTERASE 1/PROTEASE 1/LYSOPHOSPHOLIPASE L1"/>
    <property type="match status" value="1"/>
</dbReference>
<dbReference type="InterPro" id="IPR022409">
    <property type="entry name" value="PKD/Chitinase_dom"/>
</dbReference>
<feature type="domain" description="PKD/Chitinase" evidence="2">
    <location>
        <begin position="192"/>
        <end position="275"/>
    </location>
</feature>
<evidence type="ECO:0000313" key="4">
    <source>
        <dbReference type="Proteomes" id="UP000427769"/>
    </source>
</evidence>
<dbReference type="KEGG" id="dwd:DSCW_50590"/>
<keyword evidence="1" id="KW-0812">Transmembrane</keyword>
<dbReference type="SMART" id="SM00089">
    <property type="entry name" value="PKD"/>
    <property type="match status" value="2"/>
</dbReference>
<dbReference type="Gene3D" id="2.60.40.10">
    <property type="entry name" value="Immunoglobulins"/>
    <property type="match status" value="3"/>
</dbReference>
<dbReference type="Pfam" id="PF05345">
    <property type="entry name" value="He_PIG"/>
    <property type="match status" value="1"/>
</dbReference>
<dbReference type="SUPFAM" id="SSF52266">
    <property type="entry name" value="SGNH hydrolase"/>
    <property type="match status" value="1"/>
</dbReference>
<dbReference type="SUPFAM" id="SSF49299">
    <property type="entry name" value="PKD domain"/>
    <property type="match status" value="2"/>
</dbReference>
<dbReference type="GO" id="GO:0005509">
    <property type="term" value="F:calcium ion binding"/>
    <property type="evidence" value="ECO:0007669"/>
    <property type="project" value="InterPro"/>
</dbReference>
<evidence type="ECO:0000256" key="1">
    <source>
        <dbReference type="SAM" id="Phobius"/>
    </source>
</evidence>
<protein>
    <recommendedName>
        <fullName evidence="2">PKD/Chitinase domain-containing protein</fullName>
    </recommendedName>
</protein>
<dbReference type="SUPFAM" id="SSF49313">
    <property type="entry name" value="Cadherin-like"/>
    <property type="match status" value="1"/>
</dbReference>
<dbReference type="InterPro" id="IPR035986">
    <property type="entry name" value="PKD_dom_sf"/>
</dbReference>
<dbReference type="OrthoDB" id="66275at2"/>
<keyword evidence="4" id="KW-1185">Reference proteome</keyword>
<dbReference type="Gene3D" id="3.40.50.1110">
    <property type="entry name" value="SGNH hydrolase"/>
    <property type="match status" value="1"/>
</dbReference>
<dbReference type="Pfam" id="PF00657">
    <property type="entry name" value="Lipase_GDSL"/>
    <property type="match status" value="1"/>
</dbReference>
<dbReference type="Pfam" id="PF25275">
    <property type="entry name" value="Golvesin_C"/>
    <property type="match status" value="3"/>
</dbReference>
<sequence>MSIHFFSRFSKLKRGGEMKNYTLLVISIIVFFLVQWLVFPASHSIAADIIDNGDPETSFSGNWSNSSGTDPWDPNDPGANSLWSRNGTTYTWTFTPEDSGYHDLEMWWTEWPSRSDHIPVDIEYWGNTDRIYINQGQNGGQWNLLNTYPFEAGTEYNITITSQPGPSSTCADAIKLTFVPNYNIKPMAVIDSISPNPAAPSDLVRFSGHGEDLDGSISQYNWYSNIDGHLGTTANFTTDIPLSAGSHQINLIVYDDDGEPSEPVSQTLVVQESVNEWVIDNGDPGTSFTGIWRISGALNSWDPEDPEATSLWSRDGSIYKWTFTPSVSGNHTFSMWWTEWSSRSDSIPLTIVHDYGTDSLIINQQANGGRWNLLGTYYFTAGKSYDITITSQPGPSSTCADAVKFNYVGGDINLPPVSVIEAITPISTVPQEEITFMGTGIDSDGTVASYAWESDIDGIISDQETFSTNSLTPGIHTIFFRVQDNKGTWSKDDTALIVVRDCASPVAIMPLGDSITLGYGESTTSQQMIGYRGELYQQLAGDGYFIDFVGNQTDGLFASGLSDLNHQGIGGITASSVAENVYAWLVENPAEIILLHIGTNGFTTNPIYVEDVLDEIDMFESETGRDVAVILARIINRQPYHQETTTFNENLQVMAESRIAAGDKLVLVDQENVLNYATDMWDTWHPNNQGYAKMSGPWMDEVIGLLPICGTFGPFIYTTPILTSIVDSEYTYRMGALGEPSPTFQLISAPSGMTIGQSTGVVSWVPTSGQKGNHSVIVQATNSLGMDEQRFTVDVTAETIIIDNGDAGTFSTGAWYVSGGADPYDPNDRAANSLYSRDNTTYTWTFTPSVSGTYQFSMWWTEYPSRNTMIPVSVDYSGGTDSLFINQSINGGMWNSLGSYPFNAGESYNITLIAQPGPSSTCADAVKFVREF</sequence>
<feature type="transmembrane region" description="Helical" evidence="1">
    <location>
        <begin position="21"/>
        <end position="39"/>
    </location>
</feature>
<evidence type="ECO:0000313" key="3">
    <source>
        <dbReference type="EMBL" id="BBO77642.1"/>
    </source>
</evidence>
<evidence type="ECO:0000259" key="2">
    <source>
        <dbReference type="SMART" id="SM00089"/>
    </source>
</evidence>
<accession>A0A5K7Z6K8</accession>
<keyword evidence="1" id="KW-0472">Membrane</keyword>
<name>A0A5K7Z6K8_9BACT</name>
<dbReference type="GO" id="GO:0004622">
    <property type="term" value="F:phosphatidylcholine lysophospholipase activity"/>
    <property type="evidence" value="ECO:0007669"/>
    <property type="project" value="TreeGrafter"/>
</dbReference>
<reference evidence="3 4" key="1">
    <citation type="submission" date="2019-11" db="EMBL/GenBank/DDBJ databases">
        <title>Comparative genomics of hydrocarbon-degrading Desulfosarcina strains.</title>
        <authorList>
            <person name="Watanabe M."/>
            <person name="Kojima H."/>
            <person name="Fukui M."/>
        </authorList>
    </citation>
    <scope>NUCLEOTIDE SEQUENCE [LARGE SCALE GENOMIC DNA]</scope>
    <source>
        <strain evidence="3 4">PP31</strain>
    </source>
</reference>
<dbReference type="InterPro" id="IPR015919">
    <property type="entry name" value="Cadherin-like_sf"/>
</dbReference>
<feature type="domain" description="PKD/Chitinase" evidence="2">
    <location>
        <begin position="418"/>
        <end position="501"/>
    </location>
</feature>
<dbReference type="GO" id="GO:0016020">
    <property type="term" value="C:membrane"/>
    <property type="evidence" value="ECO:0007669"/>
    <property type="project" value="InterPro"/>
</dbReference>
<dbReference type="InterPro" id="IPR036514">
    <property type="entry name" value="SGNH_hydro_sf"/>
</dbReference>
<gene>
    <name evidence="3" type="ORF">DSCW_50590</name>
</gene>
<dbReference type="Proteomes" id="UP000427769">
    <property type="component" value="Chromosome"/>
</dbReference>
<dbReference type="InterPro" id="IPR051532">
    <property type="entry name" value="Ester_Hydrolysis_Enzymes"/>
</dbReference>
<dbReference type="InterPro" id="IPR013783">
    <property type="entry name" value="Ig-like_fold"/>
</dbReference>
<dbReference type="PANTHER" id="PTHR30383:SF5">
    <property type="entry name" value="SGNH HYDROLASE-TYPE ESTERASE DOMAIN-CONTAINING PROTEIN"/>
    <property type="match status" value="1"/>
</dbReference>
<dbReference type="EMBL" id="AP021875">
    <property type="protein sequence ID" value="BBO77642.1"/>
    <property type="molecule type" value="Genomic_DNA"/>
</dbReference>
<dbReference type="AlphaFoldDB" id="A0A5K7Z6K8"/>
<dbReference type="InterPro" id="IPR001087">
    <property type="entry name" value="GDSL"/>
</dbReference>
<proteinExistence type="predicted"/>
<dbReference type="InterPro" id="IPR033803">
    <property type="entry name" value="CBD-like_Golvesin-Xly"/>
</dbReference>